<keyword evidence="3" id="KW-1185">Reference proteome</keyword>
<evidence type="ECO:0000256" key="1">
    <source>
        <dbReference type="SAM" id="MobiDB-lite"/>
    </source>
</evidence>
<organism evidence="2 3">
    <name type="scientific">Streptomyces smyrnaeus</name>
    <dbReference type="NCBI Taxonomy" id="1387713"/>
    <lineage>
        <taxon>Bacteria</taxon>
        <taxon>Bacillati</taxon>
        <taxon>Actinomycetota</taxon>
        <taxon>Actinomycetes</taxon>
        <taxon>Kitasatosporales</taxon>
        <taxon>Streptomycetaceae</taxon>
        <taxon>Streptomyces</taxon>
    </lineage>
</organism>
<accession>A0ABS3XR61</accession>
<dbReference type="GeneID" id="96258088"/>
<proteinExistence type="predicted"/>
<feature type="compositionally biased region" description="Polar residues" evidence="1">
    <location>
        <begin position="27"/>
        <end position="41"/>
    </location>
</feature>
<evidence type="ECO:0000313" key="2">
    <source>
        <dbReference type="EMBL" id="MBO8197791.1"/>
    </source>
</evidence>
<gene>
    <name evidence="2" type="ORF">JW613_05670</name>
</gene>
<dbReference type="RefSeq" id="WP_209209569.1">
    <property type="nucleotide sequence ID" value="NZ_JAFFZM010000002.1"/>
</dbReference>
<sequence>MSMPVRSRQPVGEGPPRASDNRPALRRSNTSGMSAYNNQENTTRRRGGGQGGGR</sequence>
<dbReference type="Proteomes" id="UP000721954">
    <property type="component" value="Unassembled WGS sequence"/>
</dbReference>
<dbReference type="EMBL" id="JAFFZM010000002">
    <property type="protein sequence ID" value="MBO8197791.1"/>
    <property type="molecule type" value="Genomic_DNA"/>
</dbReference>
<name>A0ABS3XR61_9ACTN</name>
<feature type="region of interest" description="Disordered" evidence="1">
    <location>
        <begin position="1"/>
        <end position="54"/>
    </location>
</feature>
<evidence type="ECO:0000313" key="3">
    <source>
        <dbReference type="Proteomes" id="UP000721954"/>
    </source>
</evidence>
<protein>
    <submittedName>
        <fullName evidence="2">Uncharacterized protein</fullName>
    </submittedName>
</protein>
<comment type="caution">
    <text evidence="2">The sequence shown here is derived from an EMBL/GenBank/DDBJ whole genome shotgun (WGS) entry which is preliminary data.</text>
</comment>
<reference evidence="2 3" key="1">
    <citation type="submission" date="2021-02" db="EMBL/GenBank/DDBJ databases">
        <title>Streptomyces spirodelae sp. nov., isolated from duckweed.</title>
        <authorList>
            <person name="Saimee Y."/>
            <person name="Duangmal K."/>
        </authorList>
    </citation>
    <scope>NUCLEOTIDE SEQUENCE [LARGE SCALE GENOMIC DNA]</scope>
    <source>
        <strain evidence="2 3">DSM 42105</strain>
    </source>
</reference>